<evidence type="ECO:0000256" key="7">
    <source>
        <dbReference type="SAM" id="MobiDB-lite"/>
    </source>
</evidence>
<reference evidence="9 10" key="1">
    <citation type="journal article" date="2021" name="Commun. Biol.">
        <title>The genome of Shorea leprosula (Dipterocarpaceae) highlights the ecological relevance of drought in aseasonal tropical rainforests.</title>
        <authorList>
            <person name="Ng K.K.S."/>
            <person name="Kobayashi M.J."/>
            <person name="Fawcett J.A."/>
            <person name="Hatakeyama M."/>
            <person name="Paape T."/>
            <person name="Ng C.H."/>
            <person name="Ang C.C."/>
            <person name="Tnah L.H."/>
            <person name="Lee C.T."/>
            <person name="Nishiyama T."/>
            <person name="Sese J."/>
            <person name="O'Brien M.J."/>
            <person name="Copetti D."/>
            <person name="Mohd Noor M.I."/>
            <person name="Ong R.C."/>
            <person name="Putra M."/>
            <person name="Sireger I.Z."/>
            <person name="Indrioko S."/>
            <person name="Kosugi Y."/>
            <person name="Izuno A."/>
            <person name="Isagi Y."/>
            <person name="Lee S.L."/>
            <person name="Shimizu K.K."/>
        </authorList>
    </citation>
    <scope>NUCLEOTIDE SEQUENCE [LARGE SCALE GENOMIC DNA]</scope>
    <source>
        <strain evidence="9">214</strain>
    </source>
</reference>
<dbReference type="PROSITE" id="PS50157">
    <property type="entry name" value="ZINC_FINGER_C2H2_2"/>
    <property type="match status" value="1"/>
</dbReference>
<keyword evidence="4" id="KW-0862">Zinc</keyword>
<protein>
    <recommendedName>
        <fullName evidence="8">C2H2-type domain-containing protein</fullName>
    </recommendedName>
</protein>
<dbReference type="PANTHER" id="PTHR47287">
    <property type="entry name" value="C2H2 AND C2HC ZINC FINGERS SUPERFAMILY PROTEIN"/>
    <property type="match status" value="1"/>
</dbReference>
<evidence type="ECO:0000313" key="9">
    <source>
        <dbReference type="EMBL" id="GKU91408.1"/>
    </source>
</evidence>
<feature type="compositionally biased region" description="Low complexity" evidence="7">
    <location>
        <begin position="1"/>
        <end position="23"/>
    </location>
</feature>
<dbReference type="Gene3D" id="3.30.160.60">
    <property type="entry name" value="Classic Zinc Finger"/>
    <property type="match status" value="1"/>
</dbReference>
<dbReference type="PROSITE" id="PS00028">
    <property type="entry name" value="ZINC_FINGER_C2H2_1"/>
    <property type="match status" value="1"/>
</dbReference>
<dbReference type="InterPro" id="IPR044246">
    <property type="entry name" value="ZFP3-like"/>
</dbReference>
<organism evidence="9 10">
    <name type="scientific">Rubroshorea leprosula</name>
    <dbReference type="NCBI Taxonomy" id="152421"/>
    <lineage>
        <taxon>Eukaryota</taxon>
        <taxon>Viridiplantae</taxon>
        <taxon>Streptophyta</taxon>
        <taxon>Embryophyta</taxon>
        <taxon>Tracheophyta</taxon>
        <taxon>Spermatophyta</taxon>
        <taxon>Magnoliopsida</taxon>
        <taxon>eudicotyledons</taxon>
        <taxon>Gunneridae</taxon>
        <taxon>Pentapetalae</taxon>
        <taxon>rosids</taxon>
        <taxon>malvids</taxon>
        <taxon>Malvales</taxon>
        <taxon>Dipterocarpaceae</taxon>
        <taxon>Rubroshorea</taxon>
    </lineage>
</organism>
<dbReference type="InterPro" id="IPR013087">
    <property type="entry name" value="Znf_C2H2_type"/>
</dbReference>
<gene>
    <name evidence="9" type="ORF">SLEP1_g5288</name>
</gene>
<comment type="subcellular location">
    <subcellularLocation>
        <location evidence="1">Nucleus</location>
    </subcellularLocation>
</comment>
<name>A0AAV5I0B5_9ROSI</name>
<keyword evidence="2" id="KW-0479">Metal-binding</keyword>
<evidence type="ECO:0000256" key="6">
    <source>
        <dbReference type="PROSITE-ProRule" id="PRU00042"/>
    </source>
</evidence>
<dbReference type="GO" id="GO:0005634">
    <property type="term" value="C:nucleus"/>
    <property type="evidence" value="ECO:0007669"/>
    <property type="project" value="UniProtKB-SubCell"/>
</dbReference>
<evidence type="ECO:0000256" key="4">
    <source>
        <dbReference type="ARBA" id="ARBA00022833"/>
    </source>
</evidence>
<keyword evidence="10" id="KW-1185">Reference proteome</keyword>
<feature type="region of interest" description="Disordered" evidence="7">
    <location>
        <begin position="1"/>
        <end position="55"/>
    </location>
</feature>
<dbReference type="SUPFAM" id="SSF57667">
    <property type="entry name" value="beta-beta-alpha zinc fingers"/>
    <property type="match status" value="1"/>
</dbReference>
<evidence type="ECO:0000313" key="10">
    <source>
        <dbReference type="Proteomes" id="UP001054252"/>
    </source>
</evidence>
<feature type="compositionally biased region" description="Basic and acidic residues" evidence="7">
    <location>
        <begin position="24"/>
        <end position="46"/>
    </location>
</feature>
<proteinExistence type="predicted"/>
<dbReference type="GO" id="GO:0009788">
    <property type="term" value="P:negative regulation of abscisic acid-activated signaling pathway"/>
    <property type="evidence" value="ECO:0007669"/>
    <property type="project" value="InterPro"/>
</dbReference>
<dbReference type="AlphaFoldDB" id="A0AAV5I0B5"/>
<dbReference type="GO" id="GO:0008270">
    <property type="term" value="F:zinc ion binding"/>
    <property type="evidence" value="ECO:0007669"/>
    <property type="project" value="UniProtKB-KW"/>
</dbReference>
<dbReference type="Proteomes" id="UP001054252">
    <property type="component" value="Unassembled WGS sequence"/>
</dbReference>
<keyword evidence="5" id="KW-0539">Nucleus</keyword>
<evidence type="ECO:0000256" key="3">
    <source>
        <dbReference type="ARBA" id="ARBA00022771"/>
    </source>
</evidence>
<evidence type="ECO:0000256" key="1">
    <source>
        <dbReference type="ARBA" id="ARBA00004123"/>
    </source>
</evidence>
<accession>A0AAV5I0B5</accession>
<dbReference type="Pfam" id="PF13912">
    <property type="entry name" value="zf-C2H2_6"/>
    <property type="match status" value="1"/>
</dbReference>
<sequence length="282" mass="30247">MPIDPLEAAEPCPSEASSISAAASDRRKDVGDKKMQKKMFGEEDPKGSSSNQVLEASDERVLLDLKLSNNGSSSSVGGAPKGELNFVSQVIESSNDEGSEQGRVFSCTYCKREFPTSQALGGHQNAHKQERALAKRRQELEMGAFGHPHFPYYPYYSSLNSHPYYGSGSLNRSALGIRLDSMIHKPSSYQWTSLGSRLGYPAWSRNALMNPQLGVHNNIGGFGISRPPTSFTSSSSSVIPENIGGAHGFLGISPANAAINNRPAAARSDQADPSGLDLSLKL</sequence>
<evidence type="ECO:0000256" key="2">
    <source>
        <dbReference type="ARBA" id="ARBA00022723"/>
    </source>
</evidence>
<evidence type="ECO:0000259" key="8">
    <source>
        <dbReference type="PROSITE" id="PS50157"/>
    </source>
</evidence>
<feature type="domain" description="C2H2-type" evidence="8">
    <location>
        <begin position="105"/>
        <end position="132"/>
    </location>
</feature>
<feature type="region of interest" description="Disordered" evidence="7">
    <location>
        <begin position="263"/>
        <end position="282"/>
    </location>
</feature>
<dbReference type="PANTHER" id="PTHR47287:SF9">
    <property type="entry name" value="ZINC FINGER PROTEIN 4-LIKE"/>
    <property type="match status" value="1"/>
</dbReference>
<comment type="caution">
    <text evidence="9">The sequence shown here is derived from an EMBL/GenBank/DDBJ whole genome shotgun (WGS) entry which is preliminary data.</text>
</comment>
<keyword evidence="3 6" id="KW-0863">Zinc-finger</keyword>
<evidence type="ECO:0000256" key="5">
    <source>
        <dbReference type="ARBA" id="ARBA00023242"/>
    </source>
</evidence>
<dbReference type="EMBL" id="BPVZ01000005">
    <property type="protein sequence ID" value="GKU91408.1"/>
    <property type="molecule type" value="Genomic_DNA"/>
</dbReference>
<dbReference type="InterPro" id="IPR036236">
    <property type="entry name" value="Znf_C2H2_sf"/>
</dbReference>